<sequence>MKSYIILMLTLSIFATSNGNAQTVENIQKTEKSIRNNGKYALLVMKVQHLKAAIQTGIEFKTKSKKIDVQVVTCGELVKEISKNPDLQNFIKQAVNQHKLKILICGLSIKQFEVDKNLLPKETPITENGLIYTFGLQENGYKVIVL</sequence>
<feature type="signal peptide" evidence="1">
    <location>
        <begin position="1"/>
        <end position="21"/>
    </location>
</feature>
<dbReference type="Gene3D" id="3.40.1260.10">
    <property type="entry name" value="DsrEFH-like"/>
    <property type="match status" value="1"/>
</dbReference>
<organism evidence="2 3">
    <name type="scientific">Flavobacterium ichthyis</name>
    <dbReference type="NCBI Taxonomy" id="2698827"/>
    <lineage>
        <taxon>Bacteria</taxon>
        <taxon>Pseudomonadati</taxon>
        <taxon>Bacteroidota</taxon>
        <taxon>Flavobacteriia</taxon>
        <taxon>Flavobacteriales</taxon>
        <taxon>Flavobacteriaceae</taxon>
        <taxon>Flavobacterium</taxon>
    </lineage>
</organism>
<dbReference type="Proteomes" id="UP000798602">
    <property type="component" value="Unassembled WGS sequence"/>
</dbReference>
<dbReference type="EMBL" id="JAABLM010000008">
    <property type="protein sequence ID" value="NBL65151.1"/>
    <property type="molecule type" value="Genomic_DNA"/>
</dbReference>
<name>A0ABW9Z8D2_9FLAO</name>
<protein>
    <recommendedName>
        <fullName evidence="4">Sulfur reduction protein DsrE</fullName>
    </recommendedName>
</protein>
<dbReference type="InterPro" id="IPR003787">
    <property type="entry name" value="Sulphur_relay_DsrE/F-like"/>
</dbReference>
<evidence type="ECO:0008006" key="4">
    <source>
        <dbReference type="Google" id="ProtNLM"/>
    </source>
</evidence>
<dbReference type="RefSeq" id="WP_166536975.1">
    <property type="nucleotide sequence ID" value="NZ_JAABLM010000008.1"/>
</dbReference>
<dbReference type="Pfam" id="PF02635">
    <property type="entry name" value="DsrE"/>
    <property type="match status" value="1"/>
</dbReference>
<proteinExistence type="predicted"/>
<dbReference type="SUPFAM" id="SSF75169">
    <property type="entry name" value="DsrEFH-like"/>
    <property type="match status" value="1"/>
</dbReference>
<comment type="caution">
    <text evidence="2">The sequence shown here is derived from an EMBL/GenBank/DDBJ whole genome shotgun (WGS) entry which is preliminary data.</text>
</comment>
<feature type="chain" id="PRO_5046481993" description="Sulfur reduction protein DsrE" evidence="1">
    <location>
        <begin position="22"/>
        <end position="146"/>
    </location>
</feature>
<accession>A0ABW9Z8D2</accession>
<dbReference type="InterPro" id="IPR027396">
    <property type="entry name" value="DsrEFH-like"/>
</dbReference>
<keyword evidence="1" id="KW-0732">Signal</keyword>
<evidence type="ECO:0000313" key="2">
    <source>
        <dbReference type="EMBL" id="NBL65151.1"/>
    </source>
</evidence>
<gene>
    <name evidence="2" type="ORF">GV828_08065</name>
</gene>
<evidence type="ECO:0000256" key="1">
    <source>
        <dbReference type="SAM" id="SignalP"/>
    </source>
</evidence>
<reference evidence="3" key="1">
    <citation type="submission" date="2020-01" db="EMBL/GenBank/DDBJ databases">
        <title>Sphingomonas sp. strain CSW-10.</title>
        <authorList>
            <person name="Chen W.-M."/>
        </authorList>
    </citation>
    <scope>NUCLEOTIDE SEQUENCE [LARGE SCALE GENOMIC DNA]</scope>
    <source>
        <strain evidence="3">NST-5</strain>
    </source>
</reference>
<keyword evidence="3" id="KW-1185">Reference proteome</keyword>
<evidence type="ECO:0000313" key="3">
    <source>
        <dbReference type="Proteomes" id="UP000798602"/>
    </source>
</evidence>